<keyword evidence="3" id="KW-1185">Reference proteome</keyword>
<dbReference type="Proteomes" id="UP000319481">
    <property type="component" value="Unassembled WGS sequence"/>
</dbReference>
<organism evidence="2 3">
    <name type="scientific">Agrobacterium salinitolerans</name>
    <dbReference type="NCBI Taxonomy" id="1183413"/>
    <lineage>
        <taxon>Bacteria</taxon>
        <taxon>Pseudomonadati</taxon>
        <taxon>Pseudomonadota</taxon>
        <taxon>Alphaproteobacteria</taxon>
        <taxon>Hyphomicrobiales</taxon>
        <taxon>Rhizobiaceae</taxon>
        <taxon>Rhizobium/Agrobacterium group</taxon>
        <taxon>Agrobacterium</taxon>
    </lineage>
</organism>
<dbReference type="EMBL" id="SGNZ01000004">
    <property type="protein sequence ID" value="TRA94053.1"/>
    <property type="molecule type" value="Genomic_DNA"/>
</dbReference>
<evidence type="ECO:0008006" key="4">
    <source>
        <dbReference type="Google" id="ProtNLM"/>
    </source>
</evidence>
<feature type="region of interest" description="Disordered" evidence="1">
    <location>
        <begin position="29"/>
        <end position="74"/>
    </location>
</feature>
<evidence type="ECO:0000256" key="1">
    <source>
        <dbReference type="SAM" id="MobiDB-lite"/>
    </source>
</evidence>
<name>A0ABY3BS18_9HYPH</name>
<comment type="caution">
    <text evidence="2">The sequence shown here is derived from an EMBL/GenBank/DDBJ whole genome shotgun (WGS) entry which is preliminary data.</text>
</comment>
<feature type="compositionally biased region" description="Basic and acidic residues" evidence="1">
    <location>
        <begin position="29"/>
        <end position="52"/>
    </location>
</feature>
<gene>
    <name evidence="2" type="ORF">EXN23_10240</name>
</gene>
<proteinExistence type="predicted"/>
<reference evidence="2 3" key="1">
    <citation type="journal article" date="2019" name="Appl. Microbiol. Biotechnol.">
        <title>Differential efficiency of wild type rhizogenic strains for rol gene transformation of plants.</title>
        <authorList>
            <person name="Desmet S."/>
            <person name="De Keyser E."/>
            <person name="Van Vaerenbergh J."/>
            <person name="Baeyen S."/>
            <person name="Van Huylenbroeck J."/>
            <person name="Geelen D."/>
            <person name="Dhooghe E."/>
        </authorList>
    </citation>
    <scope>NUCLEOTIDE SEQUENCE [LARGE SCALE GENOMIC DNA]</scope>
    <source>
        <strain evidence="2 3">GBBC3283</strain>
    </source>
</reference>
<evidence type="ECO:0000313" key="3">
    <source>
        <dbReference type="Proteomes" id="UP000319481"/>
    </source>
</evidence>
<dbReference type="RefSeq" id="WP_142912591.1">
    <property type="nucleotide sequence ID" value="NZ_JAPZLP010000006.1"/>
</dbReference>
<protein>
    <recommendedName>
        <fullName evidence="4">Transposase</fullName>
    </recommendedName>
</protein>
<sequence length="74" mass="8582">MDNINIADLPLTLLELLLLDVMKQELDRSIEKGRLSEPPRRFQKKGFDDARFDGGANGRSRKQSRYLNRQDDCC</sequence>
<evidence type="ECO:0000313" key="2">
    <source>
        <dbReference type="EMBL" id="TRA94053.1"/>
    </source>
</evidence>
<accession>A0ABY3BS18</accession>